<reference evidence="2 3" key="1">
    <citation type="submission" date="2015-02" db="EMBL/GenBank/DDBJ databases">
        <title>Genome Sequence of Jannaschia aquimarina DSM28248, a member of the Roseobacter clade.</title>
        <authorList>
            <person name="Voget S."/>
            <person name="Daniel R."/>
        </authorList>
    </citation>
    <scope>NUCLEOTIDE SEQUENCE [LARGE SCALE GENOMIC DNA]</scope>
    <source>
        <strain evidence="2 3">GSW-M26</strain>
    </source>
</reference>
<dbReference type="OrthoDB" id="7868311at2"/>
<dbReference type="STRING" id="935700.jaqu_13550"/>
<evidence type="ECO:0000256" key="1">
    <source>
        <dbReference type="SAM" id="MobiDB-lite"/>
    </source>
</evidence>
<dbReference type="RefSeq" id="WP_043918193.1">
    <property type="nucleotide sequence ID" value="NZ_FZPF01000006.1"/>
</dbReference>
<comment type="caution">
    <text evidence="2">The sequence shown here is derived from an EMBL/GenBank/DDBJ whole genome shotgun (WGS) entry which is preliminary data.</text>
</comment>
<name>A0A0D1DAC7_9RHOB</name>
<evidence type="ECO:0000313" key="3">
    <source>
        <dbReference type="Proteomes" id="UP000032232"/>
    </source>
</evidence>
<feature type="compositionally biased region" description="Basic and acidic residues" evidence="1">
    <location>
        <begin position="55"/>
        <end position="69"/>
    </location>
</feature>
<evidence type="ECO:0000313" key="2">
    <source>
        <dbReference type="EMBL" id="KIT16858.1"/>
    </source>
</evidence>
<dbReference type="EMBL" id="JYFE01000025">
    <property type="protein sequence ID" value="KIT16858.1"/>
    <property type="molecule type" value="Genomic_DNA"/>
</dbReference>
<dbReference type="AlphaFoldDB" id="A0A0D1DAC7"/>
<sequence>MFEIKKATCTYCGKKTVLRNTAHGGHELACGSCGAPLHMIKPLKMDAARSANTHSPDRKPHKIERDTGYKKKKKKKDRPFWMKIAEEVIDEIFD</sequence>
<proteinExistence type="predicted"/>
<gene>
    <name evidence="2" type="ORF">jaqu_13550</name>
</gene>
<accession>A0A0D1DAC7</accession>
<keyword evidence="3" id="KW-1185">Reference proteome</keyword>
<dbReference type="PATRIC" id="fig|935700.4.peg.1409"/>
<feature type="region of interest" description="Disordered" evidence="1">
    <location>
        <begin position="48"/>
        <end position="71"/>
    </location>
</feature>
<dbReference type="Proteomes" id="UP000032232">
    <property type="component" value="Unassembled WGS sequence"/>
</dbReference>
<organism evidence="2 3">
    <name type="scientific">Jannaschia aquimarina</name>
    <dbReference type="NCBI Taxonomy" id="935700"/>
    <lineage>
        <taxon>Bacteria</taxon>
        <taxon>Pseudomonadati</taxon>
        <taxon>Pseudomonadota</taxon>
        <taxon>Alphaproteobacteria</taxon>
        <taxon>Rhodobacterales</taxon>
        <taxon>Roseobacteraceae</taxon>
        <taxon>Jannaschia</taxon>
    </lineage>
</organism>
<protein>
    <submittedName>
        <fullName evidence="2">Uncharacterized protein</fullName>
    </submittedName>
</protein>